<dbReference type="GO" id="GO:0016987">
    <property type="term" value="F:sigma factor activity"/>
    <property type="evidence" value="ECO:0007669"/>
    <property type="project" value="UniProtKB-KW"/>
</dbReference>
<dbReference type="InterPro" id="IPR036388">
    <property type="entry name" value="WH-like_DNA-bd_sf"/>
</dbReference>
<proteinExistence type="inferred from homology"/>
<evidence type="ECO:0000256" key="5">
    <source>
        <dbReference type="ARBA" id="ARBA00023163"/>
    </source>
</evidence>
<dbReference type="NCBIfam" id="TIGR02937">
    <property type="entry name" value="sigma70-ECF"/>
    <property type="match status" value="1"/>
</dbReference>
<dbReference type="GO" id="GO:0006352">
    <property type="term" value="P:DNA-templated transcription initiation"/>
    <property type="evidence" value="ECO:0007669"/>
    <property type="project" value="InterPro"/>
</dbReference>
<dbReference type="InterPro" id="IPR014284">
    <property type="entry name" value="RNA_pol_sigma-70_dom"/>
</dbReference>
<dbReference type="InterPro" id="IPR039425">
    <property type="entry name" value="RNA_pol_sigma-70-like"/>
</dbReference>
<gene>
    <name evidence="8" type="ORF">FE374_03475</name>
</gene>
<sequence length="195" mass="22047">MTRRGKPVIKPFVPSLSDLPDAVLARRAALRDHAAFGVIVDRHGPALYRYSYRMLQHHSDTQDCLQDVMVAAWRGLPAFRGDAALRTWLFALTINQVRTFLRRRPPSTLPVDSLQIAAPGRFDPEQQALAADLLSALDRALRELPLSQRSTWLLVEIEGLSYADVADIRHTTIDAVRGQLHRARHSLETKLEGWR</sequence>
<keyword evidence="5" id="KW-0804">Transcription</keyword>
<accession>A0A5B8C7B5</accession>
<feature type="domain" description="RNA polymerase sigma-70 region 2" evidence="6">
    <location>
        <begin position="40"/>
        <end position="104"/>
    </location>
</feature>
<evidence type="ECO:0000313" key="8">
    <source>
        <dbReference type="EMBL" id="QDC23816.1"/>
    </source>
</evidence>
<dbReference type="Proteomes" id="UP000314616">
    <property type="component" value="Chromosome"/>
</dbReference>
<keyword evidence="4" id="KW-0238">DNA-binding</keyword>
<name>A0A5B8C7B5_9MICO</name>
<evidence type="ECO:0000259" key="7">
    <source>
        <dbReference type="Pfam" id="PF08281"/>
    </source>
</evidence>
<evidence type="ECO:0000313" key="9">
    <source>
        <dbReference type="Proteomes" id="UP000314616"/>
    </source>
</evidence>
<feature type="domain" description="RNA polymerase sigma factor 70 region 4 type 2" evidence="7">
    <location>
        <begin position="136"/>
        <end position="184"/>
    </location>
</feature>
<evidence type="ECO:0000256" key="4">
    <source>
        <dbReference type="ARBA" id="ARBA00023125"/>
    </source>
</evidence>
<dbReference type="PANTHER" id="PTHR43133">
    <property type="entry name" value="RNA POLYMERASE ECF-TYPE SIGMA FACTO"/>
    <property type="match status" value="1"/>
</dbReference>
<comment type="similarity">
    <text evidence="1">Belongs to the sigma-70 factor family. ECF subfamily.</text>
</comment>
<evidence type="ECO:0000256" key="1">
    <source>
        <dbReference type="ARBA" id="ARBA00010641"/>
    </source>
</evidence>
<dbReference type="EMBL" id="CP040915">
    <property type="protein sequence ID" value="QDC23816.1"/>
    <property type="molecule type" value="Genomic_DNA"/>
</dbReference>
<dbReference type="InterPro" id="IPR013324">
    <property type="entry name" value="RNA_pol_sigma_r3/r4-like"/>
</dbReference>
<reference evidence="8 9" key="1">
    <citation type="submission" date="2019-05" db="EMBL/GenBank/DDBJ databases">
        <title>Georgenia *** sp. nov., and Georgenia *** sp. nov., isolated from the intestinal contents of plateau pika (Ochotona curzoniae) in the Qinghai-Tibet plateau of China.</title>
        <authorList>
            <person name="Tian Z."/>
        </authorList>
    </citation>
    <scope>NUCLEOTIDE SEQUENCE [LARGE SCALE GENOMIC DNA]</scope>
    <source>
        <strain evidence="8 9">Z443</strain>
    </source>
</reference>
<dbReference type="SUPFAM" id="SSF88659">
    <property type="entry name" value="Sigma3 and sigma4 domains of RNA polymerase sigma factors"/>
    <property type="match status" value="1"/>
</dbReference>
<dbReference type="InterPro" id="IPR007627">
    <property type="entry name" value="RNA_pol_sigma70_r2"/>
</dbReference>
<keyword evidence="3" id="KW-0731">Sigma factor</keyword>
<keyword evidence="2" id="KW-0805">Transcription regulation</keyword>
<organism evidence="8 9">
    <name type="scientific">Georgenia yuyongxinii</name>
    <dbReference type="NCBI Taxonomy" id="2589797"/>
    <lineage>
        <taxon>Bacteria</taxon>
        <taxon>Bacillati</taxon>
        <taxon>Actinomycetota</taxon>
        <taxon>Actinomycetes</taxon>
        <taxon>Micrococcales</taxon>
        <taxon>Bogoriellaceae</taxon>
        <taxon>Georgenia</taxon>
    </lineage>
</organism>
<evidence type="ECO:0000259" key="6">
    <source>
        <dbReference type="Pfam" id="PF04542"/>
    </source>
</evidence>
<dbReference type="GO" id="GO:0003677">
    <property type="term" value="F:DNA binding"/>
    <property type="evidence" value="ECO:0007669"/>
    <property type="project" value="UniProtKB-KW"/>
</dbReference>
<dbReference type="Gene3D" id="1.10.10.10">
    <property type="entry name" value="Winged helix-like DNA-binding domain superfamily/Winged helix DNA-binding domain"/>
    <property type="match status" value="1"/>
</dbReference>
<dbReference type="PANTHER" id="PTHR43133:SF8">
    <property type="entry name" value="RNA POLYMERASE SIGMA FACTOR HI_1459-RELATED"/>
    <property type="match status" value="1"/>
</dbReference>
<dbReference type="InterPro" id="IPR013249">
    <property type="entry name" value="RNA_pol_sigma70_r4_t2"/>
</dbReference>
<evidence type="ECO:0000256" key="3">
    <source>
        <dbReference type="ARBA" id="ARBA00023082"/>
    </source>
</evidence>
<dbReference type="InterPro" id="IPR013325">
    <property type="entry name" value="RNA_pol_sigma_r2"/>
</dbReference>
<protein>
    <submittedName>
        <fullName evidence="8">RNA polymerase sigma factor</fullName>
    </submittedName>
</protein>
<dbReference type="OrthoDB" id="7376212at2"/>
<dbReference type="Pfam" id="PF04542">
    <property type="entry name" value="Sigma70_r2"/>
    <property type="match status" value="1"/>
</dbReference>
<evidence type="ECO:0000256" key="2">
    <source>
        <dbReference type="ARBA" id="ARBA00023015"/>
    </source>
</evidence>
<dbReference type="Gene3D" id="1.10.1740.10">
    <property type="match status" value="1"/>
</dbReference>
<dbReference type="AlphaFoldDB" id="A0A5B8C7B5"/>
<dbReference type="SUPFAM" id="SSF88946">
    <property type="entry name" value="Sigma2 domain of RNA polymerase sigma factors"/>
    <property type="match status" value="1"/>
</dbReference>
<dbReference type="KEGG" id="gyu:FE374_03475"/>
<dbReference type="Pfam" id="PF08281">
    <property type="entry name" value="Sigma70_r4_2"/>
    <property type="match status" value="1"/>
</dbReference>